<organism evidence="4">
    <name type="scientific">Streptantibioticus silvisoli</name>
    <dbReference type="NCBI Taxonomy" id="2705255"/>
    <lineage>
        <taxon>Bacteria</taxon>
        <taxon>Bacillati</taxon>
        <taxon>Actinomycetota</taxon>
        <taxon>Actinomycetes</taxon>
        <taxon>Kitasatosporales</taxon>
        <taxon>Streptomycetaceae</taxon>
        <taxon>Streptantibioticus</taxon>
    </lineage>
</organism>
<reference evidence="4" key="1">
    <citation type="submission" date="2023-05" db="EMBL/GenBank/DDBJ databases">
        <title>Streptantibioticus silvisoli sp. nov., acidotolerant actinomycetes 1 from pine litter.</title>
        <authorList>
            <person name="Swiecimska M."/>
            <person name="Golinska P."/>
            <person name="Sangal V."/>
            <person name="Wachnowicz B."/>
            <person name="Goodfellow M."/>
        </authorList>
    </citation>
    <scope>NUCLEOTIDE SEQUENCE</scope>
    <source>
        <strain evidence="4">SL13</strain>
    </source>
</reference>
<proteinExistence type="predicted"/>
<gene>
    <name evidence="4" type="ORF">POF50_028310</name>
</gene>
<evidence type="ECO:0000256" key="3">
    <source>
        <dbReference type="SAM" id="MobiDB-lite"/>
    </source>
</evidence>
<dbReference type="CDD" id="cd03414">
    <property type="entry name" value="CbiX_SirB_C"/>
    <property type="match status" value="1"/>
</dbReference>
<dbReference type="PANTHER" id="PTHR33542">
    <property type="entry name" value="SIROHYDROCHLORIN FERROCHELATASE, CHLOROPLASTIC"/>
    <property type="match status" value="1"/>
</dbReference>
<accession>A0AA90H336</accession>
<keyword evidence="1" id="KW-0479">Metal-binding</keyword>
<protein>
    <submittedName>
        <fullName evidence="4">Sirohydrochlorin chelatase</fullName>
    </submittedName>
</protein>
<dbReference type="RefSeq" id="WP_282699055.1">
    <property type="nucleotide sequence ID" value="NZ_JABXJJ020000042.1"/>
</dbReference>
<name>A0AA90H336_9ACTN</name>
<evidence type="ECO:0000256" key="1">
    <source>
        <dbReference type="ARBA" id="ARBA00022723"/>
    </source>
</evidence>
<keyword evidence="2" id="KW-0456">Lyase</keyword>
<dbReference type="SUPFAM" id="SSF53800">
    <property type="entry name" value="Chelatase"/>
    <property type="match status" value="1"/>
</dbReference>
<evidence type="ECO:0000313" key="4">
    <source>
        <dbReference type="EMBL" id="MDI5973203.1"/>
    </source>
</evidence>
<dbReference type="GO" id="GO:0046872">
    <property type="term" value="F:metal ion binding"/>
    <property type="evidence" value="ECO:0007669"/>
    <property type="project" value="UniProtKB-KW"/>
</dbReference>
<evidence type="ECO:0000256" key="2">
    <source>
        <dbReference type="ARBA" id="ARBA00023239"/>
    </source>
</evidence>
<dbReference type="PANTHER" id="PTHR33542:SF3">
    <property type="entry name" value="SIROHYDROCHLORIN FERROCHELATASE, CHLOROPLASTIC"/>
    <property type="match status" value="1"/>
</dbReference>
<sequence>MTPPPALLVVGHGTCDEAGAATLRSFVQMLGERNPGLPVGGGFTEENSSSAAGSAPSGLSGAGPGRFPGHDIPARLPGALPGQQPDHLAGHLPGSLSGAVAELVVRRAAREFAVIPLTLGRADQADAEIQRALEREEQRYDGIGYAYWRGPLGPHPALLSALERRLDEALGNAHRTPSDRAATTVLLVGRGSIDPEANAELYRTARLLWEGRGYASVEVAFVSQAAPDVPSGLDRCARLTSGVPGRITRVVVLPYFLFDGHLPERARQQAEGWAEANSTVDVRFAGVIGAAEELADLVLERYGALPGARQDAPAHA</sequence>
<dbReference type="EMBL" id="JABXJJ020000042">
    <property type="protein sequence ID" value="MDI5973203.1"/>
    <property type="molecule type" value="Genomic_DNA"/>
</dbReference>
<dbReference type="Pfam" id="PF01903">
    <property type="entry name" value="CbiX"/>
    <property type="match status" value="1"/>
</dbReference>
<dbReference type="InterPro" id="IPR050963">
    <property type="entry name" value="Sirohydro_Cobaltochel/CbiX"/>
</dbReference>
<feature type="region of interest" description="Disordered" evidence="3">
    <location>
        <begin position="37"/>
        <end position="92"/>
    </location>
</feature>
<dbReference type="InterPro" id="IPR002762">
    <property type="entry name" value="CbiX-like"/>
</dbReference>
<comment type="caution">
    <text evidence="4">The sequence shown here is derived from an EMBL/GenBank/DDBJ whole genome shotgun (WGS) entry which is preliminary data.</text>
</comment>
<feature type="compositionally biased region" description="Low complexity" evidence="3">
    <location>
        <begin position="48"/>
        <end position="59"/>
    </location>
</feature>
<dbReference type="Gene3D" id="3.40.50.1400">
    <property type="match status" value="2"/>
</dbReference>
<dbReference type="AlphaFoldDB" id="A0AA90H336"/>
<dbReference type="GO" id="GO:0016829">
    <property type="term" value="F:lyase activity"/>
    <property type="evidence" value="ECO:0007669"/>
    <property type="project" value="UniProtKB-KW"/>
</dbReference>